<dbReference type="EMBL" id="KZ270015">
    <property type="protein sequence ID" value="OZC08081.1"/>
    <property type="molecule type" value="Genomic_DNA"/>
</dbReference>
<evidence type="ECO:0000313" key="6">
    <source>
        <dbReference type="Proteomes" id="UP000242913"/>
    </source>
</evidence>
<feature type="compositionally biased region" description="Low complexity" evidence="4">
    <location>
        <begin position="493"/>
        <end position="504"/>
    </location>
</feature>
<dbReference type="SUPFAM" id="SSF47391">
    <property type="entry name" value="Dimerization-anchoring domain of cAMP-dependent PK regulatory subunit"/>
    <property type="match status" value="1"/>
</dbReference>
<evidence type="ECO:0000256" key="4">
    <source>
        <dbReference type="SAM" id="MobiDB-lite"/>
    </source>
</evidence>
<feature type="region of interest" description="Disordered" evidence="4">
    <location>
        <begin position="69"/>
        <end position="127"/>
    </location>
</feature>
<dbReference type="AlphaFoldDB" id="A0A238BRU3"/>
<evidence type="ECO:0000256" key="1">
    <source>
        <dbReference type="ARBA" id="ARBA00022679"/>
    </source>
</evidence>
<feature type="compositionally biased region" description="Low complexity" evidence="4">
    <location>
        <begin position="580"/>
        <end position="591"/>
    </location>
</feature>
<dbReference type="GO" id="GO:0019205">
    <property type="term" value="F:nucleobase-containing compound kinase activity"/>
    <property type="evidence" value="ECO:0007669"/>
    <property type="project" value="InterPro"/>
</dbReference>
<keyword evidence="1" id="KW-0808">Transferase</keyword>
<keyword evidence="6" id="KW-1185">Reference proteome</keyword>
<feature type="compositionally biased region" description="Polar residues" evidence="4">
    <location>
        <begin position="602"/>
        <end position="615"/>
    </location>
</feature>
<feature type="compositionally biased region" description="Polar residues" evidence="4">
    <location>
        <begin position="633"/>
        <end position="649"/>
    </location>
</feature>
<dbReference type="OrthoDB" id="442176at2759"/>
<feature type="compositionally biased region" description="Polar residues" evidence="4">
    <location>
        <begin position="88"/>
        <end position="113"/>
    </location>
</feature>
<dbReference type="Gene3D" id="3.40.50.300">
    <property type="entry name" value="P-loop containing nucleotide triphosphate hydrolases"/>
    <property type="match status" value="3"/>
</dbReference>
<sequence length="875" mass="97952">MGAEAKRYLQDHGIPQLFESLVTGLIWNKPEDPIAFLECALTKVRENSNFEYKWDSFVDETMLRKYEEPAKPALKGEKPKKGTKSKTRAPTTKQAQRVSSNKSTASSMVTTNKKLAVQPPSVMQNPETATIPDVPIILFMGGPGGGKTRHAARVQEALSKFGLVHICMPDMIRAAIAKYKNIDPDWKEATERYRRGELIPNNLALELVQAEMRKHQEAKAFFLEGFPREARQVESFEREVRPVNMALILDYDEGTLRRHMESELIPNNLALELVQAEMRKHQEAKAFFLEGFPREARQVESFEREVRPVNMALILDYDEGTLRRHMESRGLDTEIIDAKIREFKLKTLPSAKYFDDQRLLHLIPGEQTDQWIFERMKMLIQRAMELGIPITTSKVASRIGSPLQRPDTIATVKQAAAIVENAVATVQASENESRPATKAETEVSEKLCPATKAEEKVNEKKDSKPTSAAGKKIEHVNSSVATKDVKNTTAPASEKSTSETGSEGSLKEKPSTASKNKSSTKRNSSSDSKPGKMKADSAIEQVDDIEVHERPQISEAICETAKQSTPVQSIPTKEVPNLEKSSQSSKQSSGSDTRTTSHKISRTVSQASKSSEISHQSIYSIKSDNQSVFSIKSETQMTDASESNSSEVNNRFPPGLPNKAFVIVIAGPPGSNKAEISKLIAERYDGFLYLSMGDLLRKEVEANADDHLWQRIGKKINAGESVPTKICRELLYSKIYDADNISNGYVFEGYPRAKNQAIDFENQIGRLDLVVLIDCTEEFCIEIIEKRKNAGVNVRPDDNPEAIKTRLQMFKQNALPMLKYFDDKKKLKVVDGDNNPDKIFNEIVEEINRIILGEEQKNEKTRSSSKASRKKTAGQ</sequence>
<dbReference type="GO" id="GO:0005524">
    <property type="term" value="F:ATP binding"/>
    <property type="evidence" value="ECO:0007669"/>
    <property type="project" value="InterPro"/>
</dbReference>
<feature type="compositionally biased region" description="Polar residues" evidence="4">
    <location>
        <begin position="476"/>
        <end position="491"/>
    </location>
</feature>
<dbReference type="Proteomes" id="UP000242913">
    <property type="component" value="Unassembled WGS sequence"/>
</dbReference>
<reference evidence="5 6" key="1">
    <citation type="submission" date="2015-12" db="EMBL/GenBank/DDBJ databases">
        <title>Draft genome of the nematode, Onchocerca flexuosa.</title>
        <authorList>
            <person name="Mitreva M."/>
        </authorList>
    </citation>
    <scope>NUCLEOTIDE SEQUENCE [LARGE SCALE GENOMIC DNA]</scope>
    <source>
        <strain evidence="5">Red Deer</strain>
    </source>
</reference>
<dbReference type="InterPro" id="IPR027417">
    <property type="entry name" value="P-loop_NTPase"/>
</dbReference>
<name>A0A238BRU3_9BILA</name>
<feature type="region of interest" description="Disordered" evidence="4">
    <location>
        <begin position="426"/>
        <end position="615"/>
    </location>
</feature>
<feature type="compositionally biased region" description="Low complexity" evidence="4">
    <location>
        <begin position="511"/>
        <end position="528"/>
    </location>
</feature>
<evidence type="ECO:0000256" key="3">
    <source>
        <dbReference type="ARBA" id="ARBA00022777"/>
    </source>
</evidence>
<keyword evidence="2" id="KW-0547">Nucleotide-binding</keyword>
<dbReference type="InterPro" id="IPR000850">
    <property type="entry name" value="Adenylat/UMP-CMP_kin"/>
</dbReference>
<keyword evidence="3 5" id="KW-0418">Kinase</keyword>
<dbReference type="Pfam" id="PF00406">
    <property type="entry name" value="ADK"/>
    <property type="match status" value="3"/>
</dbReference>
<feature type="region of interest" description="Disordered" evidence="4">
    <location>
        <begin position="854"/>
        <end position="875"/>
    </location>
</feature>
<protein>
    <submittedName>
        <fullName evidence="5">Adenylate kinase</fullName>
    </submittedName>
</protein>
<accession>A0A238BRU3</accession>
<feature type="compositionally biased region" description="Basic and acidic residues" evidence="4">
    <location>
        <begin position="69"/>
        <end position="80"/>
    </location>
</feature>
<dbReference type="SUPFAM" id="SSF52540">
    <property type="entry name" value="P-loop containing nucleoside triphosphate hydrolases"/>
    <property type="match status" value="3"/>
</dbReference>
<dbReference type="PANTHER" id="PTHR23359">
    <property type="entry name" value="NUCLEOTIDE KINASE"/>
    <property type="match status" value="1"/>
</dbReference>
<dbReference type="PRINTS" id="PR00094">
    <property type="entry name" value="ADENYLTKNASE"/>
</dbReference>
<organism evidence="5 6">
    <name type="scientific">Onchocerca flexuosa</name>
    <dbReference type="NCBI Taxonomy" id="387005"/>
    <lineage>
        <taxon>Eukaryota</taxon>
        <taxon>Metazoa</taxon>
        <taxon>Ecdysozoa</taxon>
        <taxon>Nematoda</taxon>
        <taxon>Chromadorea</taxon>
        <taxon>Rhabditida</taxon>
        <taxon>Spirurina</taxon>
        <taxon>Spiruromorpha</taxon>
        <taxon>Filarioidea</taxon>
        <taxon>Onchocercidae</taxon>
        <taxon>Onchocerca</taxon>
    </lineage>
</organism>
<proteinExistence type="inferred from homology"/>
<feature type="compositionally biased region" description="Basic and acidic residues" evidence="4">
    <location>
        <begin position="431"/>
        <end position="445"/>
    </location>
</feature>
<feature type="compositionally biased region" description="Basic and acidic residues" evidence="4">
    <location>
        <begin position="452"/>
        <end position="464"/>
    </location>
</feature>
<evidence type="ECO:0000256" key="2">
    <source>
        <dbReference type="ARBA" id="ARBA00022741"/>
    </source>
</evidence>
<dbReference type="CDD" id="cd22978">
    <property type="entry name" value="DD_AK5"/>
    <property type="match status" value="1"/>
</dbReference>
<dbReference type="CDD" id="cd01428">
    <property type="entry name" value="ADK"/>
    <property type="match status" value="2"/>
</dbReference>
<dbReference type="GO" id="GO:0006139">
    <property type="term" value="P:nucleobase-containing compound metabolic process"/>
    <property type="evidence" value="ECO:0007669"/>
    <property type="project" value="InterPro"/>
</dbReference>
<dbReference type="Gene3D" id="1.20.890.10">
    <property type="entry name" value="cAMP-dependent protein kinase regulatory subunit, dimerization-anchoring domain"/>
    <property type="match status" value="1"/>
</dbReference>
<gene>
    <name evidence="5" type="ORF">X798_04872</name>
</gene>
<feature type="compositionally biased region" description="Polar residues" evidence="4">
    <location>
        <begin position="561"/>
        <end position="571"/>
    </location>
</feature>
<evidence type="ECO:0000313" key="5">
    <source>
        <dbReference type="EMBL" id="OZC08081.1"/>
    </source>
</evidence>
<feature type="region of interest" description="Disordered" evidence="4">
    <location>
        <begin position="633"/>
        <end position="652"/>
    </location>
</feature>
<dbReference type="HAMAP" id="MF_00235">
    <property type="entry name" value="Adenylate_kinase_Adk"/>
    <property type="match status" value="1"/>
</dbReference>